<name>A0AAW5LNI8_MAMSC</name>
<dbReference type="Proteomes" id="UP001204068">
    <property type="component" value="Unassembled WGS sequence"/>
</dbReference>
<evidence type="ECO:0000313" key="2">
    <source>
        <dbReference type="EMBL" id="MCQ9304004.1"/>
    </source>
</evidence>
<evidence type="ECO:0000256" key="1">
    <source>
        <dbReference type="SAM" id="Phobius"/>
    </source>
</evidence>
<organism evidence="2 3">
    <name type="scientific">Mammaliicoccus sciuri</name>
    <name type="common">Staphylococcus sciuri</name>
    <dbReference type="NCBI Taxonomy" id="1296"/>
    <lineage>
        <taxon>Bacteria</taxon>
        <taxon>Bacillati</taxon>
        <taxon>Bacillota</taxon>
        <taxon>Bacilli</taxon>
        <taxon>Bacillales</taxon>
        <taxon>Staphylococcaceae</taxon>
        <taxon>Mammaliicoccus</taxon>
    </lineage>
</organism>
<evidence type="ECO:0000313" key="3">
    <source>
        <dbReference type="Proteomes" id="UP001204068"/>
    </source>
</evidence>
<protein>
    <submittedName>
        <fullName evidence="2">Holin-like toxin</fullName>
    </submittedName>
</protein>
<dbReference type="InterPro" id="IPR031616">
    <property type="entry name" value="BsrE-like"/>
</dbReference>
<dbReference type="RefSeq" id="WP_081046984.1">
    <property type="nucleotide sequence ID" value="NZ_CP067416.1"/>
</dbReference>
<keyword evidence="1" id="KW-1133">Transmembrane helix</keyword>
<keyword evidence="1" id="KW-0472">Membrane</keyword>
<keyword evidence="1" id="KW-0812">Transmembrane</keyword>
<comment type="caution">
    <text evidence="2">The sequence shown here is derived from an EMBL/GenBank/DDBJ whole genome shotgun (WGS) entry which is preliminary data.</text>
</comment>
<reference evidence="2" key="1">
    <citation type="submission" date="2022-07" db="EMBL/GenBank/DDBJ databases">
        <title>Bacterial species isolated from the porcine tonsil microbiota.</title>
        <authorList>
            <person name="Oliveira I.M.F."/>
        </authorList>
    </citation>
    <scope>NUCLEOTIDE SEQUENCE</scope>
    <source>
        <strain evidence="2">8QC2O2</strain>
    </source>
</reference>
<dbReference type="AlphaFoldDB" id="A0AAW5LNI8"/>
<sequence length="43" mass="4709">MVPISDALNLMFSFGSFIVLLLGLVIAIVKLNQKNKPSLTTFN</sequence>
<accession>A0AAW5LNI8</accession>
<gene>
    <name evidence="2" type="ORF">NQ032_10375</name>
</gene>
<feature type="transmembrane region" description="Helical" evidence="1">
    <location>
        <begin position="12"/>
        <end position="29"/>
    </location>
</feature>
<dbReference type="EMBL" id="JANILD010000004">
    <property type="protein sequence ID" value="MCQ9304004.1"/>
    <property type="molecule type" value="Genomic_DNA"/>
</dbReference>
<dbReference type="Pfam" id="PF16935">
    <property type="entry name" value="Hol_Tox"/>
    <property type="match status" value="1"/>
</dbReference>
<proteinExistence type="predicted"/>